<sequence>MDRRKLPFPILSLTPEQEQLCRDRSFQLLDRTLRSYDERDGNDDTGRLTTPRHHSKLESTRWKQLKSKKHASLYIERKNSIHRDDNILGGDWKNPMIFITVGTIEGGLEEVMLGVETPIVQNLRERERKKELIYMQPAAFAVLAELAGPTEANPFQYMGIQWLAMEYTWPLKAVSLSRDFVILASIGTMKRANGDMIGYLVVQPAKLAQFPPVPNSERSNVIHAAIFKQKEPGLVDVFVQTYFEPRSPLLDKAVVHGIWKTVTRLWTAPHLAQMKKMQWCLANCKAQAQYLQHQTSFIRRGACTKCYERMKWQGNHPKDLFSCVLCGSLTCLKCRVEQILEIVEERKCTITAQRVTVCQACILFVQRMRPEDIVRQWGER</sequence>
<keyword evidence="2" id="KW-1185">Reference proteome</keyword>
<gene>
    <name evidence="1" type="ORF">PsorP6_010680</name>
</gene>
<proteinExistence type="predicted"/>
<accession>A0ACC0VWI0</accession>
<comment type="caution">
    <text evidence="1">The sequence shown here is derived from an EMBL/GenBank/DDBJ whole genome shotgun (WGS) entry which is preliminary data.</text>
</comment>
<name>A0ACC0VWI0_9STRA</name>
<reference evidence="1 2" key="1">
    <citation type="journal article" date="2022" name="bioRxiv">
        <title>The genome of the oomycete Peronosclerospora sorghi, a cosmopolitan pathogen of maize and sorghum, is inflated with dispersed pseudogenes.</title>
        <authorList>
            <person name="Fletcher K."/>
            <person name="Martin F."/>
            <person name="Isakeit T."/>
            <person name="Cavanaugh K."/>
            <person name="Magill C."/>
            <person name="Michelmore R."/>
        </authorList>
    </citation>
    <scope>NUCLEOTIDE SEQUENCE [LARGE SCALE GENOMIC DNA]</scope>
    <source>
        <strain evidence="1">P6</strain>
    </source>
</reference>
<protein>
    <submittedName>
        <fullName evidence="1">Uncharacterized protein</fullName>
    </submittedName>
</protein>
<evidence type="ECO:0000313" key="2">
    <source>
        <dbReference type="Proteomes" id="UP001163321"/>
    </source>
</evidence>
<dbReference type="EMBL" id="CM047585">
    <property type="protein sequence ID" value="KAI9910098.1"/>
    <property type="molecule type" value="Genomic_DNA"/>
</dbReference>
<dbReference type="Proteomes" id="UP001163321">
    <property type="component" value="Chromosome 6"/>
</dbReference>
<organism evidence="1 2">
    <name type="scientific">Peronosclerospora sorghi</name>
    <dbReference type="NCBI Taxonomy" id="230839"/>
    <lineage>
        <taxon>Eukaryota</taxon>
        <taxon>Sar</taxon>
        <taxon>Stramenopiles</taxon>
        <taxon>Oomycota</taxon>
        <taxon>Peronosporomycetes</taxon>
        <taxon>Peronosporales</taxon>
        <taxon>Peronosporaceae</taxon>
        <taxon>Peronosclerospora</taxon>
    </lineage>
</organism>
<evidence type="ECO:0000313" key="1">
    <source>
        <dbReference type="EMBL" id="KAI9910098.1"/>
    </source>
</evidence>